<dbReference type="GO" id="GO:0009117">
    <property type="term" value="P:nucleotide metabolic process"/>
    <property type="evidence" value="ECO:0007669"/>
    <property type="project" value="UniProtKB-KW"/>
</dbReference>
<feature type="binding site" evidence="11">
    <location>
        <begin position="188"/>
        <end position="189"/>
    </location>
    <ligand>
        <name>substrate</name>
    </ligand>
</feature>
<dbReference type="HOGENOM" id="CLU_707571_0_0_9"/>
<keyword evidence="8 11" id="KW-0546">Nucleotide metabolism</keyword>
<dbReference type="InterPro" id="IPR000979">
    <property type="entry name" value="Phosphodiesterase_MJ0936/Vps29"/>
</dbReference>
<feature type="binding site" evidence="11">
    <location>
        <position position="183"/>
    </location>
    <ligand>
        <name>substrate</name>
    </ligand>
</feature>
<feature type="binding site" evidence="11">
    <location>
        <begin position="7"/>
        <end position="12"/>
    </location>
    <ligand>
        <name>substrate</name>
    </ligand>
</feature>
<comment type="similarity">
    <text evidence="1 11 12">Belongs to the HAM1 NTPase family.</text>
</comment>
<keyword evidence="6 11" id="KW-0378">Hydrolase</keyword>
<feature type="domain" description="Calcineurin-like phosphoesterase" evidence="14">
    <location>
        <begin position="238"/>
        <end position="386"/>
    </location>
</feature>
<dbReference type="EMBL" id="AFZD01000017">
    <property type="protein sequence ID" value="EHL11339.1"/>
    <property type="molecule type" value="Genomic_DNA"/>
</dbReference>
<evidence type="ECO:0000256" key="2">
    <source>
        <dbReference type="ARBA" id="ARBA00008950"/>
    </source>
</evidence>
<evidence type="ECO:0000256" key="7">
    <source>
        <dbReference type="ARBA" id="ARBA00022842"/>
    </source>
</evidence>
<dbReference type="InterPro" id="IPR002637">
    <property type="entry name" value="RdgB/HAM1"/>
</dbReference>
<comment type="cofactor">
    <cofactor evidence="11">
        <name>Mg(2+)</name>
        <dbReference type="ChEBI" id="CHEBI:18420"/>
    </cofactor>
    <text evidence="11">Binds 1 Mg(2+) ion per subunit.</text>
</comment>
<feature type="active site" description="Proton acceptor" evidence="11">
    <location>
        <position position="77"/>
    </location>
</feature>
<evidence type="ECO:0000259" key="14">
    <source>
        <dbReference type="Pfam" id="PF12850"/>
    </source>
</evidence>
<feature type="binding site" evidence="11">
    <location>
        <position position="77"/>
    </location>
    <ligand>
        <name>Mg(2+)</name>
        <dbReference type="ChEBI" id="CHEBI:18420"/>
    </ligand>
</feature>
<feature type="binding site" evidence="11">
    <location>
        <begin position="160"/>
        <end position="163"/>
    </location>
    <ligand>
        <name>substrate</name>
    </ligand>
</feature>
<dbReference type="SUPFAM" id="SSF52972">
    <property type="entry name" value="ITPase-like"/>
    <property type="match status" value="1"/>
</dbReference>
<comment type="subunit">
    <text evidence="3 11">Homodimer.</text>
</comment>
<gene>
    <name evidence="15" type="ORF">HMPREF9624_00672</name>
</gene>
<evidence type="ECO:0000256" key="10">
    <source>
        <dbReference type="ARBA" id="ARBA00052017"/>
    </source>
</evidence>
<evidence type="ECO:0000256" key="8">
    <source>
        <dbReference type="ARBA" id="ARBA00023080"/>
    </source>
</evidence>
<dbReference type="GO" id="GO:0009146">
    <property type="term" value="P:purine nucleoside triphosphate catabolic process"/>
    <property type="evidence" value="ECO:0007669"/>
    <property type="project" value="UniProtKB-UniRule"/>
</dbReference>
<dbReference type="CDD" id="cd00515">
    <property type="entry name" value="HAM1"/>
    <property type="match status" value="1"/>
</dbReference>
<dbReference type="EC" id="3.6.1.66" evidence="11"/>
<keyword evidence="16" id="KW-1185">Reference proteome</keyword>
<dbReference type="InterPro" id="IPR029001">
    <property type="entry name" value="ITPase-like_fam"/>
</dbReference>
<sequence>MRIIFATHNEDKLREIREIMREFPGEIKSKKEIGELGDVVENGSSFLENAEIKARDLYEKLKGKGILQDGDIVMADDSGLSIEALSFGPGIYSARFLGENTAYSEKNKRILAMLKEASNKSRYAYYTCAIVAILSDGKTLKTEARCEGEIAEEIRGEGGFGYDPIFFIPDCGKMAAELSEEEKNRVSHRGKALRKMVRILKEENAHLERKQASEDKKEGKPKEDSKKAQETVSEEEKKILVVSDNHRKLETLFQLIDANPDISCFLHLGDSEGGEEEIRAHLPKKCDSYFVQGNNDFFAYLPKEAEIRLGKERLFLTHGHLYGVNFDLQRLADEAKDRNCSMALFGHTHKPCQRTVNGVLCINPGSISFPRQDNRRQSYAMFYLDKKGNLRTELRYI</sequence>
<evidence type="ECO:0000256" key="12">
    <source>
        <dbReference type="RuleBase" id="RU003781"/>
    </source>
</evidence>
<comment type="catalytic activity">
    <reaction evidence="9 11">
        <text>dITP + H2O = dIMP + diphosphate + H(+)</text>
        <dbReference type="Rhea" id="RHEA:28342"/>
        <dbReference type="ChEBI" id="CHEBI:15377"/>
        <dbReference type="ChEBI" id="CHEBI:15378"/>
        <dbReference type="ChEBI" id="CHEBI:33019"/>
        <dbReference type="ChEBI" id="CHEBI:61194"/>
        <dbReference type="ChEBI" id="CHEBI:61382"/>
        <dbReference type="EC" id="3.6.1.66"/>
    </reaction>
</comment>
<evidence type="ECO:0000256" key="4">
    <source>
        <dbReference type="ARBA" id="ARBA00022723"/>
    </source>
</evidence>
<dbReference type="SUPFAM" id="SSF56300">
    <property type="entry name" value="Metallo-dependent phosphatases"/>
    <property type="match status" value="1"/>
</dbReference>
<comment type="catalytic activity">
    <reaction evidence="11">
        <text>ITP + H2O = IMP + diphosphate + H(+)</text>
        <dbReference type="Rhea" id="RHEA:29399"/>
        <dbReference type="ChEBI" id="CHEBI:15377"/>
        <dbReference type="ChEBI" id="CHEBI:15378"/>
        <dbReference type="ChEBI" id="CHEBI:33019"/>
        <dbReference type="ChEBI" id="CHEBI:58053"/>
        <dbReference type="ChEBI" id="CHEBI:61402"/>
        <dbReference type="EC" id="3.6.1.66"/>
    </reaction>
</comment>
<comment type="caution">
    <text evidence="15">The sequence shown here is derived from an EMBL/GenBank/DDBJ whole genome shotgun (WGS) entry which is preliminary data.</text>
</comment>
<evidence type="ECO:0000256" key="1">
    <source>
        <dbReference type="ARBA" id="ARBA00008023"/>
    </source>
</evidence>
<dbReference type="InterPro" id="IPR024654">
    <property type="entry name" value="Calcineurin-like_PHP_lpxH"/>
</dbReference>
<accession>G9WUT8</accession>
<dbReference type="Gene3D" id="3.90.950.10">
    <property type="match status" value="1"/>
</dbReference>
<dbReference type="NCBIfam" id="TIGR00040">
    <property type="entry name" value="yfcE"/>
    <property type="match status" value="1"/>
</dbReference>
<dbReference type="GO" id="GO:0046872">
    <property type="term" value="F:metal ion binding"/>
    <property type="evidence" value="ECO:0007669"/>
    <property type="project" value="UniProtKB-KW"/>
</dbReference>
<protein>
    <recommendedName>
        <fullName evidence="11">dITP/XTP pyrophosphatase</fullName>
        <ecNumber evidence="11">3.6.1.66</ecNumber>
    </recommendedName>
    <alternativeName>
        <fullName evidence="11">Non-canonical purine NTP pyrophosphatase</fullName>
    </alternativeName>
    <alternativeName>
        <fullName evidence="11">Non-standard purine NTP pyrophosphatase</fullName>
    </alternativeName>
    <alternativeName>
        <fullName evidence="11">Nucleoside-triphosphate diphosphatase</fullName>
    </alternativeName>
    <alternativeName>
        <fullName evidence="11">Nucleoside-triphosphate pyrophosphatase</fullName>
        <shortName evidence="11">NTPase</shortName>
    </alternativeName>
</protein>
<dbReference type="GO" id="GO:0000166">
    <property type="term" value="F:nucleotide binding"/>
    <property type="evidence" value="ECO:0007669"/>
    <property type="project" value="UniProtKB-KW"/>
</dbReference>
<dbReference type="FunFam" id="3.90.950.10:FF:000001">
    <property type="entry name" value="dITP/XTP pyrophosphatase"/>
    <property type="match status" value="1"/>
</dbReference>
<feature type="region of interest" description="Disordered" evidence="13">
    <location>
        <begin position="204"/>
        <end position="235"/>
    </location>
</feature>
<evidence type="ECO:0000256" key="9">
    <source>
        <dbReference type="ARBA" id="ARBA00051875"/>
    </source>
</evidence>
<comment type="function">
    <text evidence="11">Pyrophosphatase that catalyzes the hydrolysis of nucleoside triphosphates to their monophosphate derivatives, with a high preference for the non-canonical purine nucleotides XTP (xanthosine triphosphate), dITP (deoxyinosine triphosphate) and ITP. Seems to function as a house-cleaning enzyme that removes non-canonical purine nucleotides from the nucleotide pool, thus preventing their incorporation into DNA/RNA and avoiding chromosomal lesions.</text>
</comment>
<dbReference type="PANTHER" id="PTHR11067:SF9">
    <property type="entry name" value="INOSINE TRIPHOSPHATE PYROPHOSPHATASE"/>
    <property type="match status" value="1"/>
</dbReference>
<dbReference type="GO" id="GO:0036220">
    <property type="term" value="F:ITP diphosphatase activity"/>
    <property type="evidence" value="ECO:0007669"/>
    <property type="project" value="UniProtKB-UniRule"/>
</dbReference>
<evidence type="ECO:0000256" key="11">
    <source>
        <dbReference type="HAMAP-Rule" id="MF_01405"/>
    </source>
</evidence>
<organism evidence="15 16">
    <name type="scientific">Oribacterium asaccharolyticum ACB7</name>
    <dbReference type="NCBI Taxonomy" id="796944"/>
    <lineage>
        <taxon>Bacteria</taxon>
        <taxon>Bacillati</taxon>
        <taxon>Bacillota</taxon>
        <taxon>Clostridia</taxon>
        <taxon>Lachnospirales</taxon>
        <taxon>Lachnospiraceae</taxon>
        <taxon>Oribacterium</taxon>
    </lineage>
</organism>
<dbReference type="GO" id="GO:0017111">
    <property type="term" value="F:ribonucleoside triphosphate phosphatase activity"/>
    <property type="evidence" value="ECO:0007669"/>
    <property type="project" value="InterPro"/>
</dbReference>
<name>G9WUT8_9FIRM</name>
<dbReference type="GO" id="GO:0005829">
    <property type="term" value="C:cytosol"/>
    <property type="evidence" value="ECO:0007669"/>
    <property type="project" value="TreeGrafter"/>
</dbReference>
<dbReference type="RefSeq" id="WP_009536542.1">
    <property type="nucleotide sequence ID" value="NZ_JH414504.1"/>
</dbReference>
<evidence type="ECO:0000256" key="13">
    <source>
        <dbReference type="SAM" id="MobiDB-lite"/>
    </source>
</evidence>
<proteinExistence type="inferred from homology"/>
<keyword evidence="4 11" id="KW-0479">Metal-binding</keyword>
<dbReference type="InterPro" id="IPR020922">
    <property type="entry name" value="dITP/XTP_pyrophosphatase"/>
</dbReference>
<evidence type="ECO:0000256" key="3">
    <source>
        <dbReference type="ARBA" id="ARBA00011738"/>
    </source>
</evidence>
<dbReference type="GO" id="GO:0035870">
    <property type="term" value="F:dITP diphosphatase activity"/>
    <property type="evidence" value="ECO:0007669"/>
    <property type="project" value="UniProtKB-UniRule"/>
</dbReference>
<dbReference type="Pfam" id="PF12850">
    <property type="entry name" value="Metallophos_2"/>
    <property type="match status" value="1"/>
</dbReference>
<reference evidence="15 16" key="1">
    <citation type="submission" date="2011-08" db="EMBL/GenBank/DDBJ databases">
        <title>The Genome Sequence of Oribacterium sp. ACB7.</title>
        <authorList>
            <consortium name="The Broad Institute Genome Sequencing Platform"/>
            <person name="Earl A."/>
            <person name="Ward D."/>
            <person name="Feldgarden M."/>
            <person name="Gevers D."/>
            <person name="Sizova M."/>
            <person name="Hazen A."/>
            <person name="Epstein S."/>
            <person name="Young S.K."/>
            <person name="Zeng Q."/>
            <person name="Gargeya S."/>
            <person name="Fitzgerald M."/>
            <person name="Haas B."/>
            <person name="Abouelleil A."/>
            <person name="Alvarado L."/>
            <person name="Arachchi H.M."/>
            <person name="Berlin A."/>
            <person name="Brown A."/>
            <person name="Chapman S.B."/>
            <person name="Chen Z."/>
            <person name="Dunbar C."/>
            <person name="Freedman E."/>
            <person name="Gearin G."/>
            <person name="Gellesch M."/>
            <person name="Goldberg J."/>
            <person name="Griggs A."/>
            <person name="Gujja S."/>
            <person name="Heiman D."/>
            <person name="Howarth C."/>
            <person name="Larson L."/>
            <person name="Lui A."/>
            <person name="MacDonald P.J.P."/>
            <person name="Montmayeur A."/>
            <person name="Murphy C."/>
            <person name="Neiman D."/>
            <person name="Pearson M."/>
            <person name="Priest M."/>
            <person name="Roberts A."/>
            <person name="Saif S."/>
            <person name="Shea T."/>
            <person name="Shenoy N."/>
            <person name="Sisk P."/>
            <person name="Stolte C."/>
            <person name="Sykes S."/>
            <person name="Wortman J."/>
            <person name="Nusbaum C."/>
            <person name="Birren B."/>
        </authorList>
    </citation>
    <scope>NUCLEOTIDE SEQUENCE [LARGE SCALE GENOMIC DNA]</scope>
    <source>
        <strain evidence="15 16">ACB7</strain>
    </source>
</reference>
<keyword evidence="7 11" id="KW-0460">Magnesium</keyword>
<evidence type="ECO:0000313" key="16">
    <source>
        <dbReference type="Proteomes" id="UP000003527"/>
    </source>
</evidence>
<comment type="caution">
    <text evidence="11">Lacks conserved residue(s) required for the propagation of feature annotation.</text>
</comment>
<keyword evidence="5 11" id="KW-0547">Nucleotide-binding</keyword>
<feature type="binding site" evidence="11">
    <location>
        <position position="78"/>
    </location>
    <ligand>
        <name>substrate</name>
    </ligand>
</feature>
<dbReference type="InterPro" id="IPR029052">
    <property type="entry name" value="Metallo-depent_PP-like"/>
</dbReference>
<comment type="catalytic activity">
    <reaction evidence="10 11">
        <text>XTP + H2O = XMP + diphosphate + H(+)</text>
        <dbReference type="Rhea" id="RHEA:28610"/>
        <dbReference type="ChEBI" id="CHEBI:15377"/>
        <dbReference type="ChEBI" id="CHEBI:15378"/>
        <dbReference type="ChEBI" id="CHEBI:33019"/>
        <dbReference type="ChEBI" id="CHEBI:57464"/>
        <dbReference type="ChEBI" id="CHEBI:61314"/>
        <dbReference type="EC" id="3.6.1.66"/>
    </reaction>
</comment>
<comment type="similarity">
    <text evidence="2">Belongs to the metallophosphoesterase superfamily. YfcE family.</text>
</comment>
<evidence type="ECO:0000256" key="5">
    <source>
        <dbReference type="ARBA" id="ARBA00022741"/>
    </source>
</evidence>
<evidence type="ECO:0000256" key="6">
    <source>
        <dbReference type="ARBA" id="ARBA00022801"/>
    </source>
</evidence>
<dbReference type="AlphaFoldDB" id="G9WUT8"/>
<dbReference type="Gene3D" id="3.60.21.10">
    <property type="match status" value="1"/>
</dbReference>
<dbReference type="NCBIfam" id="TIGR00042">
    <property type="entry name" value="RdgB/HAM1 family non-canonical purine NTP pyrophosphatase"/>
    <property type="match status" value="1"/>
</dbReference>
<dbReference type="PANTHER" id="PTHR11067">
    <property type="entry name" value="INOSINE TRIPHOSPHATE PYROPHOSPHATASE/HAM1 PROTEIN"/>
    <property type="match status" value="1"/>
</dbReference>
<dbReference type="PATRIC" id="fig|796944.3.peg.1388"/>
<dbReference type="Pfam" id="PF01725">
    <property type="entry name" value="Ham1p_like"/>
    <property type="match status" value="1"/>
</dbReference>
<evidence type="ECO:0000313" key="15">
    <source>
        <dbReference type="EMBL" id="EHL11339.1"/>
    </source>
</evidence>
<dbReference type="HAMAP" id="MF_01405">
    <property type="entry name" value="Non_canon_purine_NTPase"/>
    <property type="match status" value="1"/>
</dbReference>
<dbReference type="GO" id="GO:0036222">
    <property type="term" value="F:XTP diphosphatase activity"/>
    <property type="evidence" value="ECO:0007669"/>
    <property type="project" value="UniProtKB-UniRule"/>
</dbReference>
<dbReference type="Proteomes" id="UP000003527">
    <property type="component" value="Unassembled WGS sequence"/>
</dbReference>